<evidence type="ECO:0000313" key="3">
    <source>
        <dbReference type="Proteomes" id="UP001501940"/>
    </source>
</evidence>
<evidence type="ECO:0000313" key="2">
    <source>
        <dbReference type="Ensembl" id="ENSAOCP00000049331.1"/>
    </source>
</evidence>
<feature type="coiled-coil region" evidence="1">
    <location>
        <begin position="48"/>
        <end position="197"/>
    </location>
</feature>
<reference evidence="2" key="3">
    <citation type="submission" date="2025-09" db="UniProtKB">
        <authorList>
            <consortium name="Ensembl"/>
        </authorList>
    </citation>
    <scope>IDENTIFICATION</scope>
</reference>
<dbReference type="AlphaFoldDB" id="A0AAQ5YBW8"/>
<reference evidence="2" key="2">
    <citation type="submission" date="2025-08" db="UniProtKB">
        <authorList>
            <consortium name="Ensembl"/>
        </authorList>
    </citation>
    <scope>IDENTIFICATION</scope>
</reference>
<dbReference type="Ensembl" id="ENSAOCT00000076803.1">
    <property type="protein sequence ID" value="ENSAOCP00000049331.1"/>
    <property type="gene ID" value="ENSAOCG00000029295.1"/>
</dbReference>
<keyword evidence="1" id="KW-0175">Coiled coil</keyword>
<evidence type="ECO:0000256" key="1">
    <source>
        <dbReference type="SAM" id="Coils"/>
    </source>
</evidence>
<dbReference type="Proteomes" id="UP001501940">
    <property type="component" value="Chromosome 20"/>
</dbReference>
<dbReference type="GeneTree" id="ENSGT01120000277815"/>
<protein>
    <submittedName>
        <fullName evidence="2">Uncharacterized protein</fullName>
    </submittedName>
</protein>
<sequence length="243" mass="28463">MRTWSSAERTQLKLQIETQSGILDFLHGRKTKVKDGSRDQRDEVISLRMELTASQNDLKEAYDHLKAEQKIHRDLKLQLNEYRTKLPVERDENRKLTAQLQEAQDKNQKLTAQLQEEQDKNQKLTAQLQEEQDKNQKLTAQLQEEQDKNQELTAKLQEQQDKNQELTAKLQEQQDKNQEVTAKLQEAQKQLQAAAVERPEGPEGPDIVDSQSETVQNRNYLIRKLKEKMCKITVNHFEFCPVF</sequence>
<reference evidence="2 3" key="1">
    <citation type="submission" date="2022-01" db="EMBL/GenBank/DDBJ databases">
        <title>A chromosome-scale genome assembly of the false clownfish, Amphiprion ocellaris.</title>
        <authorList>
            <person name="Ryu T."/>
        </authorList>
    </citation>
    <scope>NUCLEOTIDE SEQUENCE [LARGE SCALE GENOMIC DNA]</scope>
</reference>
<organism evidence="2 3">
    <name type="scientific">Amphiprion ocellaris</name>
    <name type="common">Clown anemonefish</name>
    <dbReference type="NCBI Taxonomy" id="80972"/>
    <lineage>
        <taxon>Eukaryota</taxon>
        <taxon>Metazoa</taxon>
        <taxon>Chordata</taxon>
        <taxon>Craniata</taxon>
        <taxon>Vertebrata</taxon>
        <taxon>Euteleostomi</taxon>
        <taxon>Actinopterygii</taxon>
        <taxon>Neopterygii</taxon>
        <taxon>Teleostei</taxon>
        <taxon>Neoteleostei</taxon>
        <taxon>Acanthomorphata</taxon>
        <taxon>Ovalentaria</taxon>
        <taxon>Pomacentridae</taxon>
        <taxon>Amphiprion</taxon>
    </lineage>
</organism>
<dbReference type="Gene3D" id="6.10.250.1010">
    <property type="match status" value="1"/>
</dbReference>
<accession>A0AAQ5YBW8</accession>
<proteinExistence type="predicted"/>
<keyword evidence="3" id="KW-1185">Reference proteome</keyword>
<name>A0AAQ5YBW8_AMPOC</name>